<feature type="chain" id="PRO_5045669361" evidence="1">
    <location>
        <begin position="27"/>
        <end position="387"/>
    </location>
</feature>
<organism evidence="2 3">
    <name type="scientific">Saccoglossus kowalevskii</name>
    <name type="common">Acorn worm</name>
    <dbReference type="NCBI Taxonomy" id="10224"/>
    <lineage>
        <taxon>Eukaryota</taxon>
        <taxon>Metazoa</taxon>
        <taxon>Hemichordata</taxon>
        <taxon>Enteropneusta</taxon>
        <taxon>Harrimaniidae</taxon>
        <taxon>Saccoglossus</taxon>
    </lineage>
</organism>
<dbReference type="PANTHER" id="PTHR32301:SF6">
    <property type="entry name" value="GOLVESIN-RELATED"/>
    <property type="match status" value="1"/>
</dbReference>
<feature type="signal peptide" evidence="1">
    <location>
        <begin position="1"/>
        <end position="26"/>
    </location>
</feature>
<dbReference type="Proteomes" id="UP000694865">
    <property type="component" value="Unplaced"/>
</dbReference>
<accession>A0ABM0GP65</accession>
<dbReference type="Pfam" id="PF03567">
    <property type="entry name" value="Sulfotransfer_2"/>
    <property type="match status" value="1"/>
</dbReference>
<dbReference type="InterPro" id="IPR005331">
    <property type="entry name" value="Sulfotransferase"/>
</dbReference>
<keyword evidence="2" id="KW-1185">Reference proteome</keyword>
<evidence type="ECO:0000256" key="1">
    <source>
        <dbReference type="SAM" id="SignalP"/>
    </source>
</evidence>
<dbReference type="RefSeq" id="XP_002734277.1">
    <property type="nucleotide sequence ID" value="XM_002734231.1"/>
</dbReference>
<dbReference type="GeneID" id="100376059"/>
<dbReference type="Gene3D" id="3.40.50.300">
    <property type="entry name" value="P-loop containing nucleotide triphosphate hydrolases"/>
    <property type="match status" value="1"/>
</dbReference>
<reference evidence="3" key="1">
    <citation type="submission" date="2025-08" db="UniProtKB">
        <authorList>
            <consortium name="RefSeq"/>
        </authorList>
    </citation>
    <scope>IDENTIFICATION</scope>
    <source>
        <tissue evidence="3">Testes</tissue>
    </source>
</reference>
<sequence length="387" mass="45574">MPRFRFCGRVPCVAILAMVFYLCVKHTHVVTDVGTSRKIIEYVRRGSLPALRNDEMSEKTERIVSKYAWVFKKNYLPNFYLRPTQKNLYLSDHVYSNSTIVFVHNQKSGGSNTKYCWKSILRDEGRDLPILAANTNAEEFYTEMLHNESNQRLAQSYMGDSTFGICDFTEAPCSYFTMLRDPYERVISSYNMCKTSTQQQCIVKNASTRSVNEWAVHQGSFFFRQLLTNPAFFTPLYIQLVDKLRGPNDSVTNMIPPWWKTELILRHLLTNDEREVLLQYVLGRLEYWFAVIGLTEEFDESFLMFEEVYKLPFHTKCTPEYLMKKRNYTATSDVNIGKDEIVKTLRDVMMSDPEVSRALYYDNEIYRKAKDTFRRQKLSYENRQTHI</sequence>
<name>A0ABM0GP65_SACKO</name>
<dbReference type="InterPro" id="IPR027417">
    <property type="entry name" value="P-loop_NTPase"/>
</dbReference>
<proteinExistence type="predicted"/>
<evidence type="ECO:0000313" key="2">
    <source>
        <dbReference type="Proteomes" id="UP000694865"/>
    </source>
</evidence>
<dbReference type="InterPro" id="IPR053259">
    <property type="entry name" value="Golvesin-related_Golgi"/>
</dbReference>
<gene>
    <name evidence="3" type="primary">LOC100376059</name>
</gene>
<evidence type="ECO:0000313" key="3">
    <source>
        <dbReference type="RefSeq" id="XP_002734277.1"/>
    </source>
</evidence>
<keyword evidence="1" id="KW-0732">Signal</keyword>
<dbReference type="PANTHER" id="PTHR32301">
    <property type="entry name" value="COUNTIN RECEPTOR CNR3-RELATED"/>
    <property type="match status" value="1"/>
</dbReference>
<protein>
    <submittedName>
        <fullName evidence="3">Uncharacterized protein LOC100376059</fullName>
    </submittedName>
</protein>